<dbReference type="EMBL" id="FNNZ01000003">
    <property type="protein sequence ID" value="SDW35228.1"/>
    <property type="molecule type" value="Genomic_DNA"/>
</dbReference>
<dbReference type="AlphaFoldDB" id="A0A1H2SUH5"/>
<protein>
    <recommendedName>
        <fullName evidence="4">ATPase</fullName>
    </recommendedName>
</protein>
<dbReference type="STRING" id="1058.SAMN05421783_103153"/>
<gene>
    <name evidence="2" type="ORF">SAMN05421783_103153</name>
</gene>
<name>A0A1H2SUH5_THIRO</name>
<dbReference type="OrthoDB" id="5771387at2"/>
<accession>A0A1H2SUH5</accession>
<evidence type="ECO:0000256" key="1">
    <source>
        <dbReference type="SAM" id="Coils"/>
    </source>
</evidence>
<dbReference type="Gene3D" id="1.20.5.2950">
    <property type="match status" value="1"/>
</dbReference>
<evidence type="ECO:0008006" key="4">
    <source>
        <dbReference type="Google" id="ProtNLM"/>
    </source>
</evidence>
<keyword evidence="3" id="KW-1185">Reference proteome</keyword>
<reference evidence="3" key="1">
    <citation type="submission" date="2016-10" db="EMBL/GenBank/DDBJ databases">
        <authorList>
            <person name="Varghese N."/>
            <person name="Submissions S."/>
        </authorList>
    </citation>
    <scope>NUCLEOTIDE SEQUENCE [LARGE SCALE GENOMIC DNA]</scope>
    <source>
        <strain evidence="3">DSM 217</strain>
    </source>
</reference>
<dbReference type="RefSeq" id="WP_007195566.1">
    <property type="nucleotide sequence ID" value="NZ_FNNZ01000003.1"/>
</dbReference>
<evidence type="ECO:0000313" key="2">
    <source>
        <dbReference type="EMBL" id="SDW35228.1"/>
    </source>
</evidence>
<proteinExistence type="predicted"/>
<feature type="coiled-coil region" evidence="1">
    <location>
        <begin position="1"/>
        <end position="28"/>
    </location>
</feature>
<sequence length="105" mass="12321">MDDTLQRLLEAEMRAEKIAQQAEAEQERTIQKAMADAKSENDRFTTRIPDLHRGFIAKAEERAEQNVAELRRRYDERHVQLRDQAERREGEALDAAFQVLIDPDR</sequence>
<keyword evidence="1" id="KW-0175">Coiled coil</keyword>
<evidence type="ECO:0000313" key="3">
    <source>
        <dbReference type="Proteomes" id="UP000198816"/>
    </source>
</evidence>
<organism evidence="2 3">
    <name type="scientific">Thiocapsa roseopersicina</name>
    <dbReference type="NCBI Taxonomy" id="1058"/>
    <lineage>
        <taxon>Bacteria</taxon>
        <taxon>Pseudomonadati</taxon>
        <taxon>Pseudomonadota</taxon>
        <taxon>Gammaproteobacteria</taxon>
        <taxon>Chromatiales</taxon>
        <taxon>Chromatiaceae</taxon>
        <taxon>Thiocapsa</taxon>
    </lineage>
</organism>
<dbReference type="Proteomes" id="UP000198816">
    <property type="component" value="Unassembled WGS sequence"/>
</dbReference>